<evidence type="ECO:0000313" key="1">
    <source>
        <dbReference type="EMBL" id="OTA83188.1"/>
    </source>
</evidence>
<dbReference type="Proteomes" id="UP000194286">
    <property type="component" value="Unassembled WGS sequence"/>
</dbReference>
<sequence length="94" mass="10603">MMTELNKKHCPKGPRGLISPFLCDYCQHGKPLIEIGKPSDEDYLKVWIDKQGLLQIRVDAMGYAVYDTVLDNEGKKLGICPICGTYLPDSEEEE</sequence>
<reference evidence="1 4" key="1">
    <citation type="submission" date="2016-09" db="EMBL/GenBank/DDBJ databases">
        <title>Lactobacillus reuteri KLR3005, genome sequencing and assembly.</title>
        <authorList>
            <person name="Lee J.-Y."/>
            <person name="Kim E.B."/>
            <person name="Choi Y.-J."/>
        </authorList>
    </citation>
    <scope>NUCLEOTIDE SEQUENCE [LARGE SCALE GENOMIC DNA]</scope>
    <source>
        <strain evidence="1 4">KLR3005</strain>
    </source>
</reference>
<organism evidence="1 4">
    <name type="scientific">Limosilactobacillus reuteri</name>
    <name type="common">Lactobacillus reuteri</name>
    <dbReference type="NCBI Taxonomy" id="1598"/>
    <lineage>
        <taxon>Bacteria</taxon>
        <taxon>Bacillati</taxon>
        <taxon>Bacillota</taxon>
        <taxon>Bacilli</taxon>
        <taxon>Lactobacillales</taxon>
        <taxon>Lactobacillaceae</taxon>
        <taxon>Limosilactobacillus</taxon>
    </lineage>
</organism>
<reference evidence="2 3" key="2">
    <citation type="submission" date="2016-09" db="EMBL/GenBank/DDBJ databases">
        <title>Lactobacillus reuteri KLR3006, genome sequencing and assembly.</title>
        <authorList>
            <person name="Lee J.-Y."/>
            <person name="Kim E.B."/>
            <person name="Choi Y.-J."/>
        </authorList>
    </citation>
    <scope>NUCLEOTIDE SEQUENCE [LARGE SCALE GENOMIC DNA]</scope>
    <source>
        <strain evidence="2 3">KLR3006</strain>
    </source>
</reference>
<comment type="caution">
    <text evidence="1">The sequence shown here is derived from an EMBL/GenBank/DDBJ whole genome shotgun (WGS) entry which is preliminary data.</text>
</comment>
<dbReference type="RefSeq" id="WP_086136024.1">
    <property type="nucleotide sequence ID" value="NZ_MIMF01000364.1"/>
</dbReference>
<name>A0A1Y2US45_LIMRT</name>
<gene>
    <name evidence="1" type="ORF">BHL82_08210</name>
    <name evidence="2" type="ORF">BHL83_04855</name>
</gene>
<protein>
    <submittedName>
        <fullName evidence="1">Uncharacterized protein</fullName>
    </submittedName>
</protein>
<evidence type="ECO:0000313" key="3">
    <source>
        <dbReference type="Proteomes" id="UP000194219"/>
    </source>
</evidence>
<dbReference type="EMBL" id="MIMV01000166">
    <property type="protein sequence ID" value="OTA86951.1"/>
    <property type="molecule type" value="Genomic_DNA"/>
</dbReference>
<evidence type="ECO:0000313" key="4">
    <source>
        <dbReference type="Proteomes" id="UP000194286"/>
    </source>
</evidence>
<accession>A0A1Y2US45</accession>
<evidence type="ECO:0000313" key="2">
    <source>
        <dbReference type="EMBL" id="OTA86951.1"/>
    </source>
</evidence>
<dbReference type="Proteomes" id="UP000194219">
    <property type="component" value="Unassembled WGS sequence"/>
</dbReference>
<dbReference type="EMBL" id="MIMU01000109">
    <property type="protein sequence ID" value="OTA83188.1"/>
    <property type="molecule type" value="Genomic_DNA"/>
</dbReference>
<proteinExistence type="predicted"/>
<dbReference type="AlphaFoldDB" id="A0A1Y2US45"/>